<feature type="region of interest" description="Disordered" evidence="4">
    <location>
        <begin position="154"/>
        <end position="187"/>
    </location>
</feature>
<feature type="short sequence motif" description="VHIID" evidence="3">
    <location>
        <begin position="308"/>
        <end position="312"/>
    </location>
</feature>
<dbReference type="PANTHER" id="PTHR31636">
    <property type="entry name" value="OSJNBA0084A10.13 PROTEIN-RELATED"/>
    <property type="match status" value="1"/>
</dbReference>
<dbReference type="Proteomes" id="UP000236161">
    <property type="component" value="Unassembled WGS sequence"/>
</dbReference>
<dbReference type="STRING" id="1088818.A0A2I0B1H0"/>
<keyword evidence="6" id="KW-1185">Reference proteome</keyword>
<feature type="region of interest" description="SAW" evidence="3">
    <location>
        <begin position="486"/>
        <end position="566"/>
    </location>
</feature>
<evidence type="ECO:0000313" key="6">
    <source>
        <dbReference type="Proteomes" id="UP000236161"/>
    </source>
</evidence>
<gene>
    <name evidence="5" type="primary">SCL28</name>
    <name evidence="5" type="ORF">AXF42_Ash018622</name>
</gene>
<dbReference type="InterPro" id="IPR005202">
    <property type="entry name" value="TF_GRAS"/>
</dbReference>
<sequence>MLAGYQIQEYTMSTQRLDLPCSFSRKEAARVSLTFEKKSESRSSCSLRPNPVLPSSSAIVAQTASWESRREREGELWKKGRSLKRFIHDSGTFEDSCLDRLKRKKTCGGGGDDNGDFSLPLPVQHPSAEDEEEEDKVSFLPASTEGALIQFQTGEANSGSSSSSGSHGSSPKLKEESSEKKVAIDSTRAEHEAHELLNLLVECAQSISSSNHPAASFFLARLGELASPAGSPIHRVAAYFTEALAIRASNLWPHVFCIAPPAQLTELIAGDDEAMAFRLLNNFSPIPKFIHFTLNERLLRAFEGKDRVHIIDLDIKQGLQWPGFFHSLASRPEPPTHVRITGIGQSKQELQATGARLAGIAGNLNLPFEFHWVVDRLEDVRLWMLHVKEREFVAVNCVLQLHRLLFDEKNLMGLLGLIRSTNPAIIVLAEVEAEHNEQRWEKRFATALQYYSALFDMIDSSFQGDDSPSRSKIEEMFARKMRNIIACEGVERLERHESFRSWRRMLEDGGFRSAGFNDRERIQSNILLKMYQSGTNYIVAKEEDDRYDGISLKWMDQPLYTVSAWAAAMDIAGSSSVSQPG</sequence>
<feature type="region of interest" description="VHIID" evidence="3">
    <location>
        <begin position="277"/>
        <end position="342"/>
    </location>
</feature>
<organism evidence="5 6">
    <name type="scientific">Apostasia shenzhenica</name>
    <dbReference type="NCBI Taxonomy" id="1088818"/>
    <lineage>
        <taxon>Eukaryota</taxon>
        <taxon>Viridiplantae</taxon>
        <taxon>Streptophyta</taxon>
        <taxon>Embryophyta</taxon>
        <taxon>Tracheophyta</taxon>
        <taxon>Spermatophyta</taxon>
        <taxon>Magnoliopsida</taxon>
        <taxon>Liliopsida</taxon>
        <taxon>Asparagales</taxon>
        <taxon>Orchidaceae</taxon>
        <taxon>Apostasioideae</taxon>
        <taxon>Apostasia</taxon>
    </lineage>
</organism>
<evidence type="ECO:0000256" key="2">
    <source>
        <dbReference type="ARBA" id="ARBA00023163"/>
    </source>
</evidence>
<evidence type="ECO:0000256" key="3">
    <source>
        <dbReference type="PROSITE-ProRule" id="PRU01191"/>
    </source>
</evidence>
<proteinExistence type="inferred from homology"/>
<name>A0A2I0B1H0_9ASPA</name>
<feature type="region of interest" description="Disordered" evidence="4">
    <location>
        <begin position="109"/>
        <end position="138"/>
    </location>
</feature>
<accession>A0A2I0B1H0</accession>
<feature type="compositionally biased region" description="Low complexity" evidence="4">
    <location>
        <begin position="158"/>
        <end position="171"/>
    </location>
</feature>
<dbReference type="Pfam" id="PF03514">
    <property type="entry name" value="GRAS"/>
    <property type="match status" value="1"/>
</dbReference>
<feature type="short sequence motif" description="LXXLL motif" evidence="3">
    <location>
        <begin position="401"/>
        <end position="405"/>
    </location>
</feature>
<keyword evidence="1" id="KW-0805">Transcription regulation</keyword>
<evidence type="ECO:0000313" key="5">
    <source>
        <dbReference type="EMBL" id="PKA61641.1"/>
    </source>
</evidence>
<dbReference type="PROSITE" id="PS50985">
    <property type="entry name" value="GRAS"/>
    <property type="match status" value="1"/>
</dbReference>
<evidence type="ECO:0000256" key="1">
    <source>
        <dbReference type="ARBA" id="ARBA00023015"/>
    </source>
</evidence>
<dbReference type="OrthoDB" id="1902659at2759"/>
<protein>
    <submittedName>
        <fullName evidence="5">Scarecrow-like protein 28</fullName>
    </submittedName>
</protein>
<comment type="caution">
    <text evidence="3">Lacks conserved residue(s) required for the propagation of feature annotation.</text>
</comment>
<feature type="region of interest" description="Leucine repeat II (LRII)" evidence="3">
    <location>
        <begin position="352"/>
        <end position="384"/>
    </location>
</feature>
<reference evidence="5 6" key="1">
    <citation type="journal article" date="2017" name="Nature">
        <title>The Apostasia genome and the evolution of orchids.</title>
        <authorList>
            <person name="Zhang G.Q."/>
            <person name="Liu K.W."/>
            <person name="Li Z."/>
            <person name="Lohaus R."/>
            <person name="Hsiao Y.Y."/>
            <person name="Niu S.C."/>
            <person name="Wang J.Y."/>
            <person name="Lin Y.C."/>
            <person name="Xu Q."/>
            <person name="Chen L.J."/>
            <person name="Yoshida K."/>
            <person name="Fujiwara S."/>
            <person name="Wang Z.W."/>
            <person name="Zhang Y.Q."/>
            <person name="Mitsuda N."/>
            <person name="Wang M."/>
            <person name="Liu G.H."/>
            <person name="Pecoraro L."/>
            <person name="Huang H.X."/>
            <person name="Xiao X.J."/>
            <person name="Lin M."/>
            <person name="Wu X.Y."/>
            <person name="Wu W.L."/>
            <person name="Chen Y.Y."/>
            <person name="Chang S.B."/>
            <person name="Sakamoto S."/>
            <person name="Ohme-Takagi M."/>
            <person name="Yagi M."/>
            <person name="Zeng S.J."/>
            <person name="Shen C.Y."/>
            <person name="Yeh C.M."/>
            <person name="Luo Y.B."/>
            <person name="Tsai W.C."/>
            <person name="Van de Peer Y."/>
            <person name="Liu Z.J."/>
        </authorList>
    </citation>
    <scope>NUCLEOTIDE SEQUENCE [LARGE SCALE GENOMIC DNA]</scope>
    <source>
        <strain evidence="6">cv. Shenzhen</strain>
        <tissue evidence="5">Stem</tissue>
    </source>
</reference>
<dbReference type="EMBL" id="KZ451927">
    <property type="protein sequence ID" value="PKA61641.1"/>
    <property type="molecule type" value="Genomic_DNA"/>
</dbReference>
<comment type="similarity">
    <text evidence="3">Belongs to the GRAS family.</text>
</comment>
<feature type="compositionally biased region" description="Basic and acidic residues" evidence="4">
    <location>
        <begin position="172"/>
        <end position="187"/>
    </location>
</feature>
<evidence type="ECO:0000256" key="4">
    <source>
        <dbReference type="SAM" id="MobiDB-lite"/>
    </source>
</evidence>
<keyword evidence="2" id="KW-0804">Transcription</keyword>
<dbReference type="AlphaFoldDB" id="A0A2I0B1H0"/>